<proteinExistence type="predicted"/>
<sequence>MRGKRHRILVSRSVNAPLLSSGAPIGRRGASPAPVSAAADGPRSASGRGRPLFLTKTRERNLKGGAGGIVRAQIRGLKGGAWIWDGRPGPGRALPHEEPQRVTAKVCSSASHAADRLAPGSGLRLSDCHTVWRELLGLGNTPPNTEGGADGEIRRNKQILWPTGGTSQPPVPETTDMKRRGACQLTVSAPPPALGMKGNAVLKFAGGFKIRRRCAMSLRMGEKSMPWGFDLERM</sequence>
<dbReference type="AlphaFoldDB" id="A0AAD7WYL1"/>
<protein>
    <submittedName>
        <fullName evidence="2">Uncharacterized protein</fullName>
    </submittedName>
</protein>
<dbReference type="EMBL" id="JAINUG010000017">
    <property type="protein sequence ID" value="KAJ8412964.1"/>
    <property type="molecule type" value="Genomic_DNA"/>
</dbReference>
<name>A0AAD7WYL1_9TELE</name>
<gene>
    <name evidence="2" type="ORF">AAFF_G00105460</name>
</gene>
<organism evidence="2 3">
    <name type="scientific">Aldrovandia affinis</name>
    <dbReference type="NCBI Taxonomy" id="143900"/>
    <lineage>
        <taxon>Eukaryota</taxon>
        <taxon>Metazoa</taxon>
        <taxon>Chordata</taxon>
        <taxon>Craniata</taxon>
        <taxon>Vertebrata</taxon>
        <taxon>Euteleostomi</taxon>
        <taxon>Actinopterygii</taxon>
        <taxon>Neopterygii</taxon>
        <taxon>Teleostei</taxon>
        <taxon>Notacanthiformes</taxon>
        <taxon>Halosauridae</taxon>
        <taxon>Aldrovandia</taxon>
    </lineage>
</organism>
<evidence type="ECO:0000313" key="2">
    <source>
        <dbReference type="EMBL" id="KAJ8412964.1"/>
    </source>
</evidence>
<reference evidence="2" key="1">
    <citation type="journal article" date="2023" name="Science">
        <title>Genome structures resolve the early diversification of teleost fishes.</title>
        <authorList>
            <person name="Parey E."/>
            <person name="Louis A."/>
            <person name="Montfort J."/>
            <person name="Bouchez O."/>
            <person name="Roques C."/>
            <person name="Iampietro C."/>
            <person name="Lluch J."/>
            <person name="Castinel A."/>
            <person name="Donnadieu C."/>
            <person name="Desvignes T."/>
            <person name="Floi Bucao C."/>
            <person name="Jouanno E."/>
            <person name="Wen M."/>
            <person name="Mejri S."/>
            <person name="Dirks R."/>
            <person name="Jansen H."/>
            <person name="Henkel C."/>
            <person name="Chen W.J."/>
            <person name="Zahm M."/>
            <person name="Cabau C."/>
            <person name="Klopp C."/>
            <person name="Thompson A.W."/>
            <person name="Robinson-Rechavi M."/>
            <person name="Braasch I."/>
            <person name="Lecointre G."/>
            <person name="Bobe J."/>
            <person name="Postlethwait J.H."/>
            <person name="Berthelot C."/>
            <person name="Roest Crollius H."/>
            <person name="Guiguen Y."/>
        </authorList>
    </citation>
    <scope>NUCLEOTIDE SEQUENCE</scope>
    <source>
        <strain evidence="2">NC1722</strain>
    </source>
</reference>
<evidence type="ECO:0000313" key="3">
    <source>
        <dbReference type="Proteomes" id="UP001221898"/>
    </source>
</evidence>
<accession>A0AAD7WYL1</accession>
<keyword evidence="3" id="KW-1185">Reference proteome</keyword>
<evidence type="ECO:0000256" key="1">
    <source>
        <dbReference type="SAM" id="MobiDB-lite"/>
    </source>
</evidence>
<feature type="region of interest" description="Disordered" evidence="1">
    <location>
        <begin position="20"/>
        <end position="51"/>
    </location>
</feature>
<dbReference type="Proteomes" id="UP001221898">
    <property type="component" value="Unassembled WGS sequence"/>
</dbReference>
<comment type="caution">
    <text evidence="2">The sequence shown here is derived from an EMBL/GenBank/DDBJ whole genome shotgun (WGS) entry which is preliminary data.</text>
</comment>